<dbReference type="AlphaFoldDB" id="A0A9P9JVK3"/>
<dbReference type="RefSeq" id="XP_046044616.1">
    <property type="nucleotide sequence ID" value="XM_046193874.1"/>
</dbReference>
<reference evidence="1" key="1">
    <citation type="journal article" date="2021" name="Nat. Commun.">
        <title>Genetic determinants of endophytism in the Arabidopsis root mycobiome.</title>
        <authorList>
            <person name="Mesny F."/>
            <person name="Miyauchi S."/>
            <person name="Thiergart T."/>
            <person name="Pickel B."/>
            <person name="Atanasova L."/>
            <person name="Karlsson M."/>
            <person name="Huettel B."/>
            <person name="Barry K.W."/>
            <person name="Haridas S."/>
            <person name="Chen C."/>
            <person name="Bauer D."/>
            <person name="Andreopoulos W."/>
            <person name="Pangilinan J."/>
            <person name="LaButti K."/>
            <person name="Riley R."/>
            <person name="Lipzen A."/>
            <person name="Clum A."/>
            <person name="Drula E."/>
            <person name="Henrissat B."/>
            <person name="Kohler A."/>
            <person name="Grigoriev I.V."/>
            <person name="Martin F.M."/>
            <person name="Hacquard S."/>
        </authorList>
    </citation>
    <scope>NUCLEOTIDE SEQUENCE</scope>
    <source>
        <strain evidence="1">MPI-CAGE-AT-0023</strain>
    </source>
</reference>
<accession>A0A9P9JVK3</accession>
<dbReference type="GeneID" id="70223828"/>
<protein>
    <submittedName>
        <fullName evidence="1">Uncharacterized protein</fullName>
    </submittedName>
</protein>
<dbReference type="Proteomes" id="UP000720189">
    <property type="component" value="Unassembled WGS sequence"/>
</dbReference>
<evidence type="ECO:0000313" key="1">
    <source>
        <dbReference type="EMBL" id="KAH7234851.1"/>
    </source>
</evidence>
<dbReference type="PANTHER" id="PTHR41677:SF1">
    <property type="entry name" value="FE2OG DIOXYGENASE DOMAIN-CONTAINING PROTEIN"/>
    <property type="match status" value="1"/>
</dbReference>
<evidence type="ECO:0000313" key="2">
    <source>
        <dbReference type="Proteomes" id="UP000720189"/>
    </source>
</evidence>
<dbReference type="OrthoDB" id="10256055at2759"/>
<proteinExistence type="predicted"/>
<dbReference type="PANTHER" id="PTHR41677">
    <property type="entry name" value="YALI0B19030P"/>
    <property type="match status" value="1"/>
</dbReference>
<keyword evidence="2" id="KW-1185">Reference proteome</keyword>
<comment type="caution">
    <text evidence="1">The sequence shown here is derived from an EMBL/GenBank/DDBJ whole genome shotgun (WGS) entry which is preliminary data.</text>
</comment>
<organism evidence="1 2">
    <name type="scientific">Fusarium redolens</name>
    <dbReference type="NCBI Taxonomy" id="48865"/>
    <lineage>
        <taxon>Eukaryota</taxon>
        <taxon>Fungi</taxon>
        <taxon>Dikarya</taxon>
        <taxon>Ascomycota</taxon>
        <taxon>Pezizomycotina</taxon>
        <taxon>Sordariomycetes</taxon>
        <taxon>Hypocreomycetidae</taxon>
        <taxon>Hypocreales</taxon>
        <taxon>Nectriaceae</taxon>
        <taxon>Fusarium</taxon>
        <taxon>Fusarium redolens species complex</taxon>
    </lineage>
</organism>
<gene>
    <name evidence="1" type="ORF">BKA55DRAFT_579540</name>
</gene>
<name>A0A9P9JVK3_FUSRE</name>
<dbReference type="EMBL" id="JAGMUX010000017">
    <property type="protein sequence ID" value="KAH7234851.1"/>
    <property type="molecule type" value="Genomic_DNA"/>
</dbReference>
<sequence>MGKILGWHKGSYTFSCILMLSNTGRVTGGEIVMERADGKLHKLRQCETGSVVFIQGRHVVHTGLRSDGPDVRMAMVCPMWPSSPFVRDDTFLIYTRTISDTSELYGQYVEYRFSMLMERLRSCGNKVLTIVKRGQSWTLEN</sequence>